<proteinExistence type="predicted"/>
<dbReference type="Gene3D" id="3.40.630.30">
    <property type="match status" value="2"/>
</dbReference>
<dbReference type="InterPro" id="IPR050276">
    <property type="entry name" value="MshD_Acetyltransferase"/>
</dbReference>
<dbReference type="InterPro" id="IPR000182">
    <property type="entry name" value="GNAT_dom"/>
</dbReference>
<comment type="caution">
    <text evidence="2">The sequence shown here is derived from an EMBL/GenBank/DDBJ whole genome shotgun (WGS) entry which is preliminary data.</text>
</comment>
<organism evidence="2 3">
    <name type="scientific">Duncaniella muris</name>
    <dbReference type="NCBI Taxonomy" id="2094150"/>
    <lineage>
        <taxon>Bacteria</taxon>
        <taxon>Pseudomonadati</taxon>
        <taxon>Bacteroidota</taxon>
        <taxon>Bacteroidia</taxon>
        <taxon>Bacteroidales</taxon>
        <taxon>Muribaculaceae</taxon>
        <taxon>Duncaniella</taxon>
    </lineage>
</organism>
<gene>
    <name evidence="2" type="ORF">C5O23_12600</name>
</gene>
<evidence type="ECO:0000313" key="2">
    <source>
        <dbReference type="EMBL" id="PWB00483.1"/>
    </source>
</evidence>
<sequence length="327" mass="37236">MSMTLRPYQMTDAVIITSWLKSEYLMRQWCADRYEHYPVMPEDMNSYHERYIDGQRSRALTMTDDDEIVGYITLRTPADDTTEQRLGFVIVDDSKRGIGLGKALVSMAVKYAFETLGATKVSLGVFENNPSAIHCYEVAGFHRVSRQDTESYPCLGETWNCIEMEQYADAIIRDIKSDEIPLLTEFLYEAIFQPQDAPEVSRTVLQEPMIWAYVNGFGSRTGDFCRVAIIGGAIVGAAWSRLGCSYGKVDASIPELAISLYPEYRGRGIGSRLLESLLNTLCEKGYEQVSLSVDKTNYAVSMYRRFGFETIVEREHDYLMVKHLNRK</sequence>
<dbReference type="SUPFAM" id="SSF55729">
    <property type="entry name" value="Acyl-CoA N-acyltransferases (Nat)"/>
    <property type="match status" value="2"/>
</dbReference>
<dbReference type="Proteomes" id="UP000244905">
    <property type="component" value="Unassembled WGS sequence"/>
</dbReference>
<dbReference type="AlphaFoldDB" id="A0A2V1ILK8"/>
<name>A0A2V1ILK8_9BACT</name>
<dbReference type="Pfam" id="PF13508">
    <property type="entry name" value="Acetyltransf_7"/>
    <property type="match status" value="1"/>
</dbReference>
<dbReference type="PROSITE" id="PS51186">
    <property type="entry name" value="GNAT"/>
    <property type="match status" value="2"/>
</dbReference>
<dbReference type="CDD" id="cd04301">
    <property type="entry name" value="NAT_SF"/>
    <property type="match status" value="2"/>
</dbReference>
<dbReference type="Pfam" id="PF00583">
    <property type="entry name" value="Acetyltransf_1"/>
    <property type="match status" value="1"/>
</dbReference>
<dbReference type="InterPro" id="IPR016181">
    <property type="entry name" value="Acyl_CoA_acyltransferase"/>
</dbReference>
<feature type="domain" description="N-acetyltransferase" evidence="1">
    <location>
        <begin position="3"/>
        <end position="169"/>
    </location>
</feature>
<protein>
    <submittedName>
        <fullName evidence="2">GNAT family N-acetyltransferase</fullName>
    </submittedName>
</protein>
<evidence type="ECO:0000259" key="1">
    <source>
        <dbReference type="PROSITE" id="PS51186"/>
    </source>
</evidence>
<accession>A0A2V1ILK8</accession>
<dbReference type="GO" id="GO:0016747">
    <property type="term" value="F:acyltransferase activity, transferring groups other than amino-acyl groups"/>
    <property type="evidence" value="ECO:0007669"/>
    <property type="project" value="InterPro"/>
</dbReference>
<keyword evidence="2" id="KW-0808">Transferase</keyword>
<keyword evidence="3" id="KW-1185">Reference proteome</keyword>
<dbReference type="EMBL" id="PUEC01000040">
    <property type="protein sequence ID" value="PWB00483.1"/>
    <property type="molecule type" value="Genomic_DNA"/>
</dbReference>
<evidence type="ECO:0000313" key="3">
    <source>
        <dbReference type="Proteomes" id="UP000244905"/>
    </source>
</evidence>
<dbReference type="PANTHER" id="PTHR43617">
    <property type="entry name" value="L-AMINO ACID N-ACETYLTRANSFERASE"/>
    <property type="match status" value="1"/>
</dbReference>
<reference evidence="3" key="1">
    <citation type="submission" date="2018-02" db="EMBL/GenBank/DDBJ databases">
        <authorList>
            <person name="Clavel T."/>
            <person name="Strowig T."/>
        </authorList>
    </citation>
    <scope>NUCLEOTIDE SEQUENCE [LARGE SCALE GENOMIC DNA]</scope>
    <source>
        <strain evidence="3">DSM 103720</strain>
    </source>
</reference>
<feature type="domain" description="N-acetyltransferase" evidence="1">
    <location>
        <begin position="170"/>
        <end position="325"/>
    </location>
</feature>